<evidence type="ECO:0008006" key="4">
    <source>
        <dbReference type="Google" id="ProtNLM"/>
    </source>
</evidence>
<reference evidence="2" key="2">
    <citation type="journal article" date="2021" name="PeerJ">
        <title>Extensive microbial diversity within the chicken gut microbiome revealed by metagenomics and culture.</title>
        <authorList>
            <person name="Gilroy R."/>
            <person name="Ravi A."/>
            <person name="Getino M."/>
            <person name="Pursley I."/>
            <person name="Horton D.L."/>
            <person name="Alikhan N.F."/>
            <person name="Baker D."/>
            <person name="Gharbi K."/>
            <person name="Hall N."/>
            <person name="Watson M."/>
            <person name="Adriaenssens E.M."/>
            <person name="Foster-Nyarko E."/>
            <person name="Jarju S."/>
            <person name="Secka A."/>
            <person name="Antonio M."/>
            <person name="Oren A."/>
            <person name="Chaudhuri R.R."/>
            <person name="La Ragione R."/>
            <person name="Hildebrand F."/>
            <person name="Pallen M.J."/>
        </authorList>
    </citation>
    <scope>NUCLEOTIDE SEQUENCE</scope>
    <source>
        <strain evidence="2">CHK33-4379</strain>
    </source>
</reference>
<reference evidence="2" key="1">
    <citation type="submission" date="2020-10" db="EMBL/GenBank/DDBJ databases">
        <authorList>
            <person name="Gilroy R."/>
        </authorList>
    </citation>
    <scope>NUCLEOTIDE SEQUENCE</scope>
    <source>
        <strain evidence="2">CHK33-4379</strain>
    </source>
</reference>
<keyword evidence="1" id="KW-0175">Coiled coil</keyword>
<dbReference type="EMBL" id="DVLL01000023">
    <property type="protein sequence ID" value="HIT59563.1"/>
    <property type="molecule type" value="Genomic_DNA"/>
</dbReference>
<dbReference type="Proteomes" id="UP000824136">
    <property type="component" value="Unassembled WGS sequence"/>
</dbReference>
<feature type="coiled-coil region" evidence="1">
    <location>
        <begin position="35"/>
        <end position="77"/>
    </location>
</feature>
<dbReference type="Pfam" id="PF06810">
    <property type="entry name" value="Phage_scaffold"/>
    <property type="match status" value="1"/>
</dbReference>
<comment type="caution">
    <text evidence="2">The sequence shown here is derived from an EMBL/GenBank/DDBJ whole genome shotgun (WGS) entry which is preliminary data.</text>
</comment>
<gene>
    <name evidence="2" type="ORF">IAC39_07635</name>
</gene>
<dbReference type="InterPro" id="IPR009636">
    <property type="entry name" value="SCAF"/>
</dbReference>
<protein>
    <recommendedName>
        <fullName evidence="4">Phage minor structural protein GP20</fullName>
    </recommendedName>
</protein>
<dbReference type="AlphaFoldDB" id="A0A9D1GU76"/>
<evidence type="ECO:0000313" key="3">
    <source>
        <dbReference type="Proteomes" id="UP000824136"/>
    </source>
</evidence>
<accession>A0A9D1GU76</accession>
<sequence>MALTRKMLKELGIEEESIEKIIAAHSETVEALKKYKVDSEKMASLEEELRSAKEELAKDYKSKYDELELEFSGYKNEVESSRLTAKKKEALRKLLRECGVLESCVDAVVRVTDLDSISLDETGEIADRDKTAADISQNWAAFIPKTKTVGANIPNPPATVSERSYTIDDIKRMTPWEINANYAAIKKSLNRN</sequence>
<name>A0A9D1GU76_9FIRM</name>
<proteinExistence type="predicted"/>
<evidence type="ECO:0000256" key="1">
    <source>
        <dbReference type="SAM" id="Coils"/>
    </source>
</evidence>
<evidence type="ECO:0000313" key="2">
    <source>
        <dbReference type="EMBL" id="HIT59563.1"/>
    </source>
</evidence>
<organism evidence="2 3">
    <name type="scientific">Candidatus Faeciplasma pullistercoris</name>
    <dbReference type="NCBI Taxonomy" id="2840800"/>
    <lineage>
        <taxon>Bacteria</taxon>
        <taxon>Bacillati</taxon>
        <taxon>Bacillota</taxon>
        <taxon>Clostridia</taxon>
        <taxon>Eubacteriales</taxon>
        <taxon>Oscillospiraceae</taxon>
        <taxon>Oscillospiraceae incertae sedis</taxon>
        <taxon>Candidatus Faeciplasma</taxon>
    </lineage>
</organism>